<keyword evidence="6" id="KW-1185">Reference proteome</keyword>
<dbReference type="GO" id="GO:0006629">
    <property type="term" value="P:lipid metabolic process"/>
    <property type="evidence" value="ECO:0007669"/>
    <property type="project" value="TreeGrafter"/>
</dbReference>
<dbReference type="GO" id="GO:0016788">
    <property type="term" value="F:hydrolase activity, acting on ester bonds"/>
    <property type="evidence" value="ECO:0007669"/>
    <property type="project" value="InterPro"/>
</dbReference>
<organism evidence="5 6">
    <name type="scientific">Saccharothrix texasensis</name>
    <dbReference type="NCBI Taxonomy" id="103734"/>
    <lineage>
        <taxon>Bacteria</taxon>
        <taxon>Bacillati</taxon>
        <taxon>Actinomycetota</taxon>
        <taxon>Actinomycetes</taxon>
        <taxon>Pseudonocardiales</taxon>
        <taxon>Pseudonocardiaceae</taxon>
        <taxon>Saccharothrix</taxon>
    </lineage>
</organism>
<keyword evidence="3" id="KW-0732">Signal</keyword>
<gene>
    <name evidence="5" type="ORF">EDD40_0917</name>
</gene>
<dbReference type="PANTHER" id="PTHR37981:SF1">
    <property type="entry name" value="SGNH HYDROLASE-TYPE ESTERASE DOMAIN-CONTAINING PROTEIN"/>
    <property type="match status" value="1"/>
</dbReference>
<evidence type="ECO:0000256" key="3">
    <source>
        <dbReference type="SAM" id="SignalP"/>
    </source>
</evidence>
<dbReference type="PANTHER" id="PTHR37981">
    <property type="entry name" value="LIPASE 2"/>
    <property type="match status" value="1"/>
</dbReference>
<dbReference type="InterPro" id="IPR036514">
    <property type="entry name" value="SGNH_hydro_sf"/>
</dbReference>
<keyword evidence="5" id="KW-0378">Hydrolase</keyword>
<dbReference type="InterPro" id="IPR013830">
    <property type="entry name" value="SGNH_hydro"/>
</dbReference>
<evidence type="ECO:0000256" key="1">
    <source>
        <dbReference type="PIRSR" id="PIRSR637460-1"/>
    </source>
</evidence>
<dbReference type="Pfam" id="PF13472">
    <property type="entry name" value="Lipase_GDSL_2"/>
    <property type="match status" value="1"/>
</dbReference>
<evidence type="ECO:0000313" key="5">
    <source>
        <dbReference type="EMBL" id="ROP35678.1"/>
    </source>
</evidence>
<dbReference type="RefSeq" id="WP_246037407.1">
    <property type="nucleotide sequence ID" value="NZ_RJKM01000001.1"/>
</dbReference>
<feature type="disulfide bond" evidence="2">
    <location>
        <begin position="147"/>
        <end position="159"/>
    </location>
</feature>
<dbReference type="EMBL" id="RJKM01000001">
    <property type="protein sequence ID" value="ROP35678.1"/>
    <property type="molecule type" value="Genomic_DNA"/>
</dbReference>
<comment type="caution">
    <text evidence="5">The sequence shown here is derived from an EMBL/GenBank/DDBJ whole genome shotgun (WGS) entry which is preliminary data.</text>
</comment>
<name>A0A3N1GZK7_9PSEU</name>
<feature type="active site" evidence="1">
    <location>
        <position position="309"/>
    </location>
</feature>
<feature type="domain" description="SGNH hydrolase-type esterase" evidence="4">
    <location>
        <begin position="43"/>
        <end position="317"/>
    </location>
</feature>
<dbReference type="InterPro" id="IPR037460">
    <property type="entry name" value="SEST-like"/>
</dbReference>
<protein>
    <submittedName>
        <fullName evidence="5">GDSL-like lipase/acylhydrolase family protein</fullName>
    </submittedName>
</protein>
<accession>A0A3N1GZK7</accession>
<feature type="disulfide bond" evidence="2">
    <location>
        <begin position="69"/>
        <end position="91"/>
    </location>
</feature>
<feature type="active site" description="Nucleophile" evidence="1">
    <location>
        <position position="47"/>
    </location>
</feature>
<dbReference type="Gene3D" id="3.40.50.1110">
    <property type="entry name" value="SGNH hydrolase"/>
    <property type="match status" value="1"/>
</dbReference>
<proteinExistence type="predicted"/>
<keyword evidence="2" id="KW-1015">Disulfide bond</keyword>
<feature type="signal peptide" evidence="3">
    <location>
        <begin position="1"/>
        <end position="23"/>
    </location>
</feature>
<evidence type="ECO:0000259" key="4">
    <source>
        <dbReference type="Pfam" id="PF13472"/>
    </source>
</evidence>
<dbReference type="SUPFAM" id="SSF52266">
    <property type="entry name" value="SGNH hydrolase"/>
    <property type="match status" value="1"/>
</dbReference>
<dbReference type="AlphaFoldDB" id="A0A3N1GZK7"/>
<dbReference type="Proteomes" id="UP000268727">
    <property type="component" value="Unassembled WGS sequence"/>
</dbReference>
<sequence length="347" mass="36505">MLRAVIGIALGLAIGVAAGMALTASEVPAAAPAADERPTAAVALGDSVLAGEGAGSYEPGTDGENGNWCHRSTEALVHKLAVADRAVNLACSGATSADVALGDAVHHAEGSQVRRLADVAKRYRVTTVVVQTGANDDPRFGDTMVDCVIAWLNPFGRGCRTSLREEWPARLTAMRPKVAAVLTDVRTVLRDAGYRDEDYELVVLSYASPVTEKMDHAGHGVDGCPLKLDDAAYGRLEAVPQLADALREVAGGADARFLDLSRATEGREACSGGDDRGGEWQRGLTVDPRALRVGTPADVLPHLVQQSFHPTAAGHARFASCLREFLTTDAATARCVPTPDGDLRLHR</sequence>
<evidence type="ECO:0000313" key="6">
    <source>
        <dbReference type="Proteomes" id="UP000268727"/>
    </source>
</evidence>
<evidence type="ECO:0000256" key="2">
    <source>
        <dbReference type="PIRSR" id="PIRSR637460-2"/>
    </source>
</evidence>
<feature type="chain" id="PRO_5038862293" evidence="3">
    <location>
        <begin position="24"/>
        <end position="347"/>
    </location>
</feature>
<reference evidence="5 6" key="1">
    <citation type="submission" date="2018-11" db="EMBL/GenBank/DDBJ databases">
        <title>Sequencing the genomes of 1000 actinobacteria strains.</title>
        <authorList>
            <person name="Klenk H.-P."/>
        </authorList>
    </citation>
    <scope>NUCLEOTIDE SEQUENCE [LARGE SCALE GENOMIC DNA]</scope>
    <source>
        <strain evidence="5 6">DSM 44231</strain>
    </source>
</reference>